<evidence type="ECO:0000313" key="3">
    <source>
        <dbReference type="Proteomes" id="UP001500994"/>
    </source>
</evidence>
<accession>A0ABN3SG11</accession>
<dbReference type="InterPro" id="IPR036249">
    <property type="entry name" value="Thioredoxin-like_sf"/>
</dbReference>
<dbReference type="PANTHER" id="PTHR33558">
    <property type="entry name" value="GLUTAREDOXIN-LIKE PROTEIN C5ORF63 HOMOLOG"/>
    <property type="match status" value="1"/>
</dbReference>
<reference evidence="2 3" key="1">
    <citation type="journal article" date="2019" name="Int. J. Syst. Evol. Microbiol.">
        <title>The Global Catalogue of Microorganisms (GCM) 10K type strain sequencing project: providing services to taxonomists for standard genome sequencing and annotation.</title>
        <authorList>
            <consortium name="The Broad Institute Genomics Platform"/>
            <consortium name="The Broad Institute Genome Sequencing Center for Infectious Disease"/>
            <person name="Wu L."/>
            <person name="Ma J."/>
        </authorList>
    </citation>
    <scope>NUCLEOTIDE SEQUENCE [LARGE SCALE GENOMIC DNA]</scope>
    <source>
        <strain evidence="2 3">JCM 16374</strain>
    </source>
</reference>
<dbReference type="Pfam" id="PF05768">
    <property type="entry name" value="Glrx-like"/>
    <property type="match status" value="1"/>
</dbReference>
<sequence length="171" mass="18649">MVSALSGQSDGAHAAFTGVRGTNSRITPFTRATGDSRQHRREHAPSLLTVTPPETNKSPIDGKRNHPAGAPPRTGTMTPMAPLFSRTPRKSPADRTVTLIGKPGCHLCDDAQAVIEEVCAETGASWEKKDITEDAELHRKYWEQIPVVLVDGAQHDFWRVDPHRLRTALGA</sequence>
<dbReference type="PANTHER" id="PTHR33558:SF1">
    <property type="entry name" value="GLUTAREDOXIN-LIKE PROTEIN C5ORF63 HOMOLOG"/>
    <property type="match status" value="1"/>
</dbReference>
<gene>
    <name evidence="2" type="ORF">GCM10009864_54840</name>
</gene>
<protein>
    <recommendedName>
        <fullName evidence="4">Glutaredoxin</fullName>
    </recommendedName>
</protein>
<feature type="region of interest" description="Disordered" evidence="1">
    <location>
        <begin position="25"/>
        <end position="94"/>
    </location>
</feature>
<keyword evidence="3" id="KW-1185">Reference proteome</keyword>
<dbReference type="Gene3D" id="3.40.30.10">
    <property type="entry name" value="Glutaredoxin"/>
    <property type="match status" value="1"/>
</dbReference>
<organism evidence="2 3">
    <name type="scientific">Streptomyces lunalinharesii</name>
    <dbReference type="NCBI Taxonomy" id="333384"/>
    <lineage>
        <taxon>Bacteria</taxon>
        <taxon>Bacillati</taxon>
        <taxon>Actinomycetota</taxon>
        <taxon>Actinomycetes</taxon>
        <taxon>Kitasatosporales</taxon>
        <taxon>Streptomycetaceae</taxon>
        <taxon>Streptomyces</taxon>
    </lineage>
</organism>
<proteinExistence type="predicted"/>
<evidence type="ECO:0008006" key="4">
    <source>
        <dbReference type="Google" id="ProtNLM"/>
    </source>
</evidence>
<feature type="compositionally biased region" description="Polar residues" evidence="1">
    <location>
        <begin position="48"/>
        <end position="58"/>
    </location>
</feature>
<dbReference type="EMBL" id="BAAARK010000020">
    <property type="protein sequence ID" value="GAA2676391.1"/>
    <property type="molecule type" value="Genomic_DNA"/>
</dbReference>
<name>A0ABN3SG11_9ACTN</name>
<dbReference type="Proteomes" id="UP001500994">
    <property type="component" value="Unassembled WGS sequence"/>
</dbReference>
<dbReference type="InterPro" id="IPR052565">
    <property type="entry name" value="Glutaredoxin-like_YDR286C"/>
</dbReference>
<dbReference type="SUPFAM" id="SSF52833">
    <property type="entry name" value="Thioredoxin-like"/>
    <property type="match status" value="1"/>
</dbReference>
<dbReference type="InterPro" id="IPR008554">
    <property type="entry name" value="Glutaredoxin-like"/>
</dbReference>
<evidence type="ECO:0000313" key="2">
    <source>
        <dbReference type="EMBL" id="GAA2676391.1"/>
    </source>
</evidence>
<evidence type="ECO:0000256" key="1">
    <source>
        <dbReference type="SAM" id="MobiDB-lite"/>
    </source>
</evidence>
<comment type="caution">
    <text evidence="2">The sequence shown here is derived from an EMBL/GenBank/DDBJ whole genome shotgun (WGS) entry which is preliminary data.</text>
</comment>